<accession>A0A286UDH2</accession>
<keyword evidence="2" id="KW-1185">Reference proteome</keyword>
<reference evidence="1 2" key="1">
    <citation type="journal article" date="2017" name="Mol. Ecol.">
        <title>Comparative and population genomic landscape of Phellinus noxius: A hypervariable fungus causing root rot in trees.</title>
        <authorList>
            <person name="Chung C.L."/>
            <person name="Lee T.J."/>
            <person name="Akiba M."/>
            <person name="Lee H.H."/>
            <person name="Kuo T.H."/>
            <person name="Liu D."/>
            <person name="Ke H.M."/>
            <person name="Yokoi T."/>
            <person name="Roa M.B."/>
            <person name="Lu M.J."/>
            <person name="Chang Y.Y."/>
            <person name="Ann P.J."/>
            <person name="Tsai J.N."/>
            <person name="Chen C.Y."/>
            <person name="Tzean S.S."/>
            <person name="Ota Y."/>
            <person name="Hattori T."/>
            <person name="Sahashi N."/>
            <person name="Liou R.F."/>
            <person name="Kikuchi T."/>
            <person name="Tsai I.J."/>
        </authorList>
    </citation>
    <scope>NUCLEOTIDE SEQUENCE [LARGE SCALE GENOMIC DNA]</scope>
    <source>
        <strain evidence="1 2">FFPRI411160</strain>
    </source>
</reference>
<dbReference type="InParanoid" id="A0A286UDH2"/>
<proteinExistence type="predicted"/>
<dbReference type="Proteomes" id="UP000217199">
    <property type="component" value="Unassembled WGS sequence"/>
</dbReference>
<evidence type="ECO:0000313" key="2">
    <source>
        <dbReference type="Proteomes" id="UP000217199"/>
    </source>
</evidence>
<comment type="caution">
    <text evidence="1">The sequence shown here is derived from an EMBL/GenBank/DDBJ whole genome shotgun (WGS) entry which is preliminary data.</text>
</comment>
<gene>
    <name evidence="1" type="ORF">PNOK_0761000</name>
</gene>
<evidence type="ECO:0000313" key="1">
    <source>
        <dbReference type="EMBL" id="PAV17545.1"/>
    </source>
</evidence>
<protein>
    <submittedName>
        <fullName evidence="1">Uncharacterized protein</fullName>
    </submittedName>
</protein>
<organism evidence="1 2">
    <name type="scientific">Pyrrhoderma noxium</name>
    <dbReference type="NCBI Taxonomy" id="2282107"/>
    <lineage>
        <taxon>Eukaryota</taxon>
        <taxon>Fungi</taxon>
        <taxon>Dikarya</taxon>
        <taxon>Basidiomycota</taxon>
        <taxon>Agaricomycotina</taxon>
        <taxon>Agaricomycetes</taxon>
        <taxon>Hymenochaetales</taxon>
        <taxon>Hymenochaetaceae</taxon>
        <taxon>Pyrrhoderma</taxon>
    </lineage>
</organism>
<name>A0A286UDH2_9AGAM</name>
<dbReference type="AlphaFoldDB" id="A0A286UDH2"/>
<sequence>MIWNDEQIDELFLRRTVRGRERGWRRETRSWVDRHLSESGNFPSHDVGNQHKQSFSTITPISSVYSPIFHIISKLTLSQILKNGLRFMITNGQNSYTKAFLLHLNSFSSSLDIIL</sequence>
<dbReference type="EMBL" id="NBII01000007">
    <property type="protein sequence ID" value="PAV17545.1"/>
    <property type="molecule type" value="Genomic_DNA"/>
</dbReference>